<keyword evidence="2" id="KW-1003">Cell membrane</keyword>
<proteinExistence type="predicted"/>
<protein>
    <submittedName>
        <fullName evidence="7">Glycosyl transferase family 2</fullName>
    </submittedName>
</protein>
<organism evidence="7 8">
    <name type="scientific">Pseudodesulfovibrio portus</name>
    <dbReference type="NCBI Taxonomy" id="231439"/>
    <lineage>
        <taxon>Bacteria</taxon>
        <taxon>Pseudomonadati</taxon>
        <taxon>Thermodesulfobacteriota</taxon>
        <taxon>Desulfovibrionia</taxon>
        <taxon>Desulfovibrionales</taxon>
        <taxon>Desulfovibrionaceae</taxon>
    </lineage>
</organism>
<evidence type="ECO:0000313" key="8">
    <source>
        <dbReference type="Proteomes" id="UP001061361"/>
    </source>
</evidence>
<dbReference type="PANTHER" id="PTHR43646:SF2">
    <property type="entry name" value="GLYCOSYLTRANSFERASE 2-LIKE DOMAIN-CONTAINING PROTEIN"/>
    <property type="match status" value="1"/>
</dbReference>
<dbReference type="InterPro" id="IPR029044">
    <property type="entry name" value="Nucleotide-diphossugar_trans"/>
</dbReference>
<keyword evidence="4 7" id="KW-0808">Transferase</keyword>
<dbReference type="InterPro" id="IPR001173">
    <property type="entry name" value="Glyco_trans_2-like"/>
</dbReference>
<dbReference type="Proteomes" id="UP001061361">
    <property type="component" value="Chromosome"/>
</dbReference>
<dbReference type="Pfam" id="PF00535">
    <property type="entry name" value="Glycos_transf_2"/>
    <property type="match status" value="1"/>
</dbReference>
<evidence type="ECO:0000313" key="7">
    <source>
        <dbReference type="EMBL" id="BDQ35126.1"/>
    </source>
</evidence>
<dbReference type="SUPFAM" id="SSF53448">
    <property type="entry name" value="Nucleotide-diphospho-sugar transferases"/>
    <property type="match status" value="1"/>
</dbReference>
<dbReference type="CDD" id="cd02522">
    <property type="entry name" value="GT_2_like_a"/>
    <property type="match status" value="1"/>
</dbReference>
<evidence type="ECO:0000259" key="6">
    <source>
        <dbReference type="Pfam" id="PF00535"/>
    </source>
</evidence>
<keyword evidence="3" id="KW-0328">Glycosyltransferase</keyword>
<dbReference type="RefSeq" id="WP_264982017.1">
    <property type="nucleotide sequence ID" value="NZ_AP026708.1"/>
</dbReference>
<evidence type="ECO:0000256" key="5">
    <source>
        <dbReference type="ARBA" id="ARBA00023136"/>
    </source>
</evidence>
<reference evidence="7" key="1">
    <citation type="submission" date="2022-08" db="EMBL/GenBank/DDBJ databases">
        <title>Genome Sequence of the sulphate-reducing bacterium, Pseudodesulfovibrio portus JCM14722.</title>
        <authorList>
            <person name="Kondo R."/>
            <person name="Kataoka T."/>
        </authorList>
    </citation>
    <scope>NUCLEOTIDE SEQUENCE</scope>
    <source>
        <strain evidence="7">JCM 14722</strain>
    </source>
</reference>
<dbReference type="GO" id="GO:0016740">
    <property type="term" value="F:transferase activity"/>
    <property type="evidence" value="ECO:0007669"/>
    <property type="project" value="UniProtKB-KW"/>
</dbReference>
<evidence type="ECO:0000256" key="3">
    <source>
        <dbReference type="ARBA" id="ARBA00022676"/>
    </source>
</evidence>
<dbReference type="InterPro" id="IPR026461">
    <property type="entry name" value="Trfase_2_rSAM/seldom_assoc"/>
</dbReference>
<dbReference type="PANTHER" id="PTHR43646">
    <property type="entry name" value="GLYCOSYLTRANSFERASE"/>
    <property type="match status" value="1"/>
</dbReference>
<evidence type="ECO:0000256" key="4">
    <source>
        <dbReference type="ARBA" id="ARBA00022679"/>
    </source>
</evidence>
<name>A0ABN6RVU2_9BACT</name>
<sequence length="244" mass="26525">MARNTTFANHISVIVPVYNESGVINDTLDHLRRTSGQASVEIVVADGGPGHATLAAVTDGQAVRVKCPQGRGVQMNAGAAMATGDVFLFLHADTRLPEGWPGLVRGALVDNVRAGAFSLGFDSDRLSMRVVALFANLRTRIERLPYGDQAPFLAADLFREMGGFAGIPIMEDVDLFSRLRQRGERIALLRERVATSPRRYETDGVGRRVAANWWLRLRYGLGVSPHKLAGEYRPQAQTGGGEGR</sequence>
<dbReference type="NCBIfam" id="TIGR04283">
    <property type="entry name" value="glyco_like_mftF"/>
    <property type="match status" value="1"/>
</dbReference>
<evidence type="ECO:0000256" key="1">
    <source>
        <dbReference type="ARBA" id="ARBA00004236"/>
    </source>
</evidence>
<feature type="domain" description="Glycosyltransferase 2-like" evidence="6">
    <location>
        <begin position="12"/>
        <end position="104"/>
    </location>
</feature>
<dbReference type="EMBL" id="AP026708">
    <property type="protein sequence ID" value="BDQ35126.1"/>
    <property type="molecule type" value="Genomic_DNA"/>
</dbReference>
<comment type="subcellular location">
    <subcellularLocation>
        <location evidence="1">Cell membrane</location>
    </subcellularLocation>
</comment>
<dbReference type="Gene3D" id="3.90.550.10">
    <property type="entry name" value="Spore Coat Polysaccharide Biosynthesis Protein SpsA, Chain A"/>
    <property type="match status" value="1"/>
</dbReference>
<gene>
    <name evidence="7" type="ORF">JCM14722_26680</name>
</gene>
<accession>A0ABN6RVU2</accession>
<keyword evidence="5" id="KW-0472">Membrane</keyword>
<evidence type="ECO:0000256" key="2">
    <source>
        <dbReference type="ARBA" id="ARBA00022475"/>
    </source>
</evidence>
<keyword evidence="8" id="KW-1185">Reference proteome</keyword>